<organism evidence="2 3">
    <name type="scientific">Tsukamurella soli</name>
    <dbReference type="NCBI Taxonomy" id="644556"/>
    <lineage>
        <taxon>Bacteria</taxon>
        <taxon>Bacillati</taxon>
        <taxon>Actinomycetota</taxon>
        <taxon>Actinomycetes</taxon>
        <taxon>Mycobacteriales</taxon>
        <taxon>Tsukamurellaceae</taxon>
        <taxon>Tsukamurella</taxon>
    </lineage>
</organism>
<name>A0ABP8K824_9ACTN</name>
<dbReference type="SUPFAM" id="SSF109854">
    <property type="entry name" value="DinB/YfiT-like putative metalloenzymes"/>
    <property type="match status" value="1"/>
</dbReference>
<dbReference type="NCBIfam" id="TIGR03084">
    <property type="entry name" value="TIGR03084 family metal-binding protein"/>
    <property type="match status" value="1"/>
</dbReference>
<gene>
    <name evidence="2" type="ORF">GCM10023147_41380</name>
</gene>
<keyword evidence="3" id="KW-1185">Reference proteome</keyword>
<evidence type="ECO:0000313" key="3">
    <source>
        <dbReference type="Proteomes" id="UP001500635"/>
    </source>
</evidence>
<dbReference type="Pfam" id="PF11716">
    <property type="entry name" value="MDMPI_N"/>
    <property type="match status" value="1"/>
</dbReference>
<feature type="domain" description="Mycothiol-dependent maleylpyruvate isomerase metal-binding" evidence="1">
    <location>
        <begin position="14"/>
        <end position="153"/>
    </location>
</feature>
<dbReference type="NCBIfam" id="TIGR03083">
    <property type="entry name" value="maleylpyruvate isomerase family mycothiol-dependent enzyme"/>
    <property type="match status" value="1"/>
</dbReference>
<dbReference type="InterPro" id="IPR017517">
    <property type="entry name" value="Maleyloyr_isom"/>
</dbReference>
<reference evidence="3" key="1">
    <citation type="journal article" date="2019" name="Int. J. Syst. Evol. Microbiol.">
        <title>The Global Catalogue of Microorganisms (GCM) 10K type strain sequencing project: providing services to taxonomists for standard genome sequencing and annotation.</title>
        <authorList>
            <consortium name="The Broad Institute Genomics Platform"/>
            <consortium name="The Broad Institute Genome Sequencing Center for Infectious Disease"/>
            <person name="Wu L."/>
            <person name="Ma J."/>
        </authorList>
    </citation>
    <scope>NUCLEOTIDE SEQUENCE [LARGE SCALE GENOMIC DNA]</scope>
    <source>
        <strain evidence="3">JCM 17688</strain>
    </source>
</reference>
<sequence length="273" mass="28182">MPSAETVFDALRTTSDTVAAVANAIPDWSTPTPAPGWTVGHQVAHLTWTDEVSLVAAQSGGAAAGTDADGFAALVQLAVQDPHGFVDKGAQRVLDEAGDALPARWASARAALVAALAAADPGTPLPWFGPPMRPHTMATARIMETWAHGLDIADAAGIDLDAPQALPFVARIGYKTRDYAYHVNGQTPPAEPFDVLLTAADGTEITFGPGDSAQRVTGPLLDFCRLVTQRVARADTALVAVGDDAAHWLTIAQCFAGAPGVGRAATGTDEGSR</sequence>
<evidence type="ECO:0000259" key="1">
    <source>
        <dbReference type="Pfam" id="PF11716"/>
    </source>
</evidence>
<dbReference type="InterPro" id="IPR017518">
    <property type="entry name" value="CHP03084"/>
</dbReference>
<dbReference type="RefSeq" id="WP_344999634.1">
    <property type="nucleotide sequence ID" value="NZ_BAABFR010000090.1"/>
</dbReference>
<comment type="caution">
    <text evidence="2">The sequence shown here is derived from an EMBL/GenBank/DDBJ whole genome shotgun (WGS) entry which is preliminary data.</text>
</comment>
<dbReference type="InterPro" id="IPR034660">
    <property type="entry name" value="DinB/YfiT-like"/>
</dbReference>
<protein>
    <submittedName>
        <fullName evidence="2">TIGR03084 family metal-binding protein</fullName>
    </submittedName>
</protein>
<dbReference type="InterPro" id="IPR024344">
    <property type="entry name" value="MDMPI_metal-binding"/>
</dbReference>
<dbReference type="Proteomes" id="UP001500635">
    <property type="component" value="Unassembled WGS sequence"/>
</dbReference>
<dbReference type="Gene3D" id="1.20.120.450">
    <property type="entry name" value="dinb family like domain"/>
    <property type="match status" value="1"/>
</dbReference>
<proteinExistence type="predicted"/>
<evidence type="ECO:0000313" key="2">
    <source>
        <dbReference type="EMBL" id="GAA4401626.1"/>
    </source>
</evidence>
<accession>A0ABP8K824</accession>
<dbReference type="EMBL" id="BAABFR010000090">
    <property type="protein sequence ID" value="GAA4401626.1"/>
    <property type="molecule type" value="Genomic_DNA"/>
</dbReference>